<evidence type="ECO:0000256" key="1">
    <source>
        <dbReference type="SAM" id="Phobius"/>
    </source>
</evidence>
<dbReference type="KEGG" id="beq:BEWA_038980"/>
<keyword evidence="1" id="KW-1133">Transmembrane helix</keyword>
<dbReference type="Proteomes" id="UP000031512">
    <property type="component" value="Unassembled WGS sequence"/>
</dbReference>
<dbReference type="EMBL" id="ACOU01000002">
    <property type="protein sequence ID" value="EKX73860.1"/>
    <property type="molecule type" value="Genomic_DNA"/>
</dbReference>
<dbReference type="AlphaFoldDB" id="L1LF43"/>
<dbReference type="GeneID" id="15803224"/>
<evidence type="ECO:0000313" key="2">
    <source>
        <dbReference type="EMBL" id="EKX73860.1"/>
    </source>
</evidence>
<dbReference type="RefSeq" id="XP_004833312.1">
    <property type="nucleotide sequence ID" value="XM_004833255.1"/>
</dbReference>
<keyword evidence="3" id="KW-1185">Reference proteome</keyword>
<evidence type="ECO:0000313" key="3">
    <source>
        <dbReference type="Proteomes" id="UP000031512"/>
    </source>
</evidence>
<keyword evidence="1" id="KW-0472">Membrane</keyword>
<proteinExistence type="predicted"/>
<protein>
    <submittedName>
        <fullName evidence="2">Uncharacterized protein</fullName>
    </submittedName>
</protein>
<comment type="caution">
    <text evidence="2">The sequence shown here is derived from an EMBL/GenBank/DDBJ whole genome shotgun (WGS) entry which is preliminary data.</text>
</comment>
<reference evidence="2 3" key="1">
    <citation type="journal article" date="2012" name="BMC Genomics">
        <title>Comparative genomic analysis and phylogenetic position of Theileria equi.</title>
        <authorList>
            <person name="Kappmeyer L.S."/>
            <person name="Thiagarajan M."/>
            <person name="Herndon D.R."/>
            <person name="Ramsay J.D."/>
            <person name="Caler E."/>
            <person name="Djikeng A."/>
            <person name="Gillespie J.J."/>
            <person name="Lau A.O."/>
            <person name="Roalson E.H."/>
            <person name="Silva J.C."/>
            <person name="Silva M.G."/>
            <person name="Suarez C.E."/>
            <person name="Ueti M.W."/>
            <person name="Nene V.M."/>
            <person name="Mealey R.H."/>
            <person name="Knowles D.P."/>
            <person name="Brayton K.A."/>
        </authorList>
    </citation>
    <scope>NUCLEOTIDE SEQUENCE [LARGE SCALE GENOMIC DNA]</scope>
    <source>
        <strain evidence="2 3">WA</strain>
    </source>
</reference>
<gene>
    <name evidence="2" type="ORF">BEWA_038980</name>
</gene>
<sequence length="650" mass="73471">MTTVNLDIGPKKRNETQAGVKGALNSNPILNGYDRYEYVKNLEGTFTLSGLSYGGQKFTLIVTTSIQNVSKVVVYFRQAGDTLLTIRVSTAVRHYYYTNHRVGQPINRIAEFDEFVTVKGKVLNESTNIKEILDSVVKNKRLNYDDLSDGIKEKLWRAAAVIFDLSKTSNRYNSDVTNAEVNVTFSTKIEKKYPKIQHNPTYTPFYIKGIKNTDGGNIDVPGGFPNDGLNEFNVHYKEGDNNHEHPLLITLNVRKEEGGNDQKYISSKYYISKNKTNTWDIRRVSATGIKDDELGEIIKNIENNERLNVELLKKYIQDKLKDLTQDLVIDIDEAAKQSEESGKYRSGDRDIPYKREIYNNYGVVSHADTFISFTIREIKVKGNEFISTELLPPNGTRLSRLKVFYNGNPKDNEPLLIYILYSDLSQKKWICRYSGDKEWFSLGSGDTTPASDMDSERITKLLEKLNIPNVRIDLSKSVGSYQPIGNILYFTVKNGKADTSMIQKYQHARQDGGNFSVKSVVDTTGKILSGISSPHALGSVSAFYSKDDPSLSTPLFVELEKSDENKYLYFHRETQNMWTEKKRDGTAQSGWAAKLGSPELEAEVEELWNLYAPSDTPWDIIWKACLGLFCIAIGGVIFAIVIKKMSGTKV</sequence>
<feature type="transmembrane region" description="Helical" evidence="1">
    <location>
        <begin position="620"/>
        <end position="642"/>
    </location>
</feature>
<organism evidence="2 3">
    <name type="scientific">Theileria equi strain WA</name>
    <dbReference type="NCBI Taxonomy" id="1537102"/>
    <lineage>
        <taxon>Eukaryota</taxon>
        <taxon>Sar</taxon>
        <taxon>Alveolata</taxon>
        <taxon>Apicomplexa</taxon>
        <taxon>Aconoidasida</taxon>
        <taxon>Piroplasmida</taxon>
        <taxon>Theileriidae</taxon>
        <taxon>Theileria</taxon>
    </lineage>
</organism>
<keyword evidence="1" id="KW-0812">Transmembrane</keyword>
<name>L1LF43_THEEQ</name>
<accession>L1LF43</accession>
<dbReference type="VEuPathDB" id="PiroplasmaDB:BEWA_038980"/>